<dbReference type="AlphaFoldDB" id="F8PA76"/>
<accession>F8PA76</accession>
<evidence type="ECO:0008006" key="5">
    <source>
        <dbReference type="Google" id="ProtNLM"/>
    </source>
</evidence>
<organism>
    <name type="scientific">Serpula lacrymans var. lacrymans (strain S7.9)</name>
    <name type="common">Dry rot fungus</name>
    <dbReference type="NCBI Taxonomy" id="578457"/>
    <lineage>
        <taxon>Eukaryota</taxon>
        <taxon>Fungi</taxon>
        <taxon>Dikarya</taxon>
        <taxon>Basidiomycota</taxon>
        <taxon>Agaricomycotina</taxon>
        <taxon>Agaricomycetes</taxon>
        <taxon>Agaricomycetidae</taxon>
        <taxon>Boletales</taxon>
        <taxon>Coniophorineae</taxon>
        <taxon>Serpulaceae</taxon>
        <taxon>Serpula</taxon>
    </lineage>
</organism>
<gene>
    <name evidence="4" type="ORF">SERLADRAFT_442865</name>
</gene>
<dbReference type="GO" id="GO:0020037">
    <property type="term" value="F:heme binding"/>
    <property type="evidence" value="ECO:0007669"/>
    <property type="project" value="InterPro"/>
</dbReference>
<keyword evidence="3" id="KW-0408">Iron</keyword>
<dbReference type="GO" id="GO:0046872">
    <property type="term" value="F:metal ion binding"/>
    <property type="evidence" value="ECO:0007669"/>
    <property type="project" value="UniProtKB-KW"/>
</dbReference>
<sequence length="432" mass="49120">MFCLLQSAFSYFSGADHGSCVAYTSESGSDHDHPISLALHNLISTGGDAWPPRATFEETWPPCLRPYHHVFQRVAPFIPVEEASLDDEHNRHVIETFRARVRQELVDSVCLEDVKVALLEEEGTSERLSTSAWLGFFACISMLRHAYRWGVTPIVREAQNETSLDFPPELEWPSLALRQRYGHTSPGGCLTSNVLCNLDDEKEVVYSCTAGMSNIHRSAEKVNAWLFREMEDRALPLYRAMGDAARFLDSGDIDSTVEALKIANQSLKTVFQYFYENLVDRKVSQQYWMAYVQGFHAWTLDGIDGAGGGQALVIKSLDAFLDIQPVPEPEVEALHFPSPQRDWLNALRKYNIRQAASHDPEVTKGLEHLVRQLKTWRMGHLRRMRPYEGVERPERKKMTAGKSVLERSRALDSQEALQFLQDHLATRLAETR</sequence>
<dbReference type="PANTHER" id="PTHR28657:SF11">
    <property type="entry name" value="INDOLEAMINE 2,3-DIOXYGENASE"/>
    <property type="match status" value="1"/>
</dbReference>
<evidence type="ECO:0000256" key="2">
    <source>
        <dbReference type="ARBA" id="ARBA00022723"/>
    </source>
</evidence>
<protein>
    <recommendedName>
        <fullName evidence="5">Indoleamine 2,3-dioxygenase</fullName>
    </recommendedName>
</protein>
<dbReference type="KEGG" id="sla:SERLADRAFT_442865"/>
<dbReference type="SUPFAM" id="SSF140959">
    <property type="entry name" value="Indolic compounds 2,3-dioxygenase-like"/>
    <property type="match status" value="1"/>
</dbReference>
<comment type="similarity">
    <text evidence="1">Belongs to the indoleamine 2,3-dioxygenase family.</text>
</comment>
<keyword evidence="2" id="KW-0479">Metal-binding</keyword>
<name>F8PA76_SERL9</name>
<reference evidence="4" key="1">
    <citation type="submission" date="2011-04" db="EMBL/GenBank/DDBJ databases">
        <title>Evolution of plant cell wall degrading machinery underlies the functional diversity of forest fungi.</title>
        <authorList>
            <consortium name="US DOE Joint Genome Institute (JGI-PGF)"/>
            <person name="Eastwood D.C."/>
            <person name="Floudas D."/>
            <person name="Binder M."/>
            <person name="Majcherczyk A."/>
            <person name="Schneider P."/>
            <person name="Aerts A."/>
            <person name="Asiegbu F.O."/>
            <person name="Baker S.E."/>
            <person name="Barry K."/>
            <person name="Bendiksby M."/>
            <person name="Blumentritt M."/>
            <person name="Coutinho P.M."/>
            <person name="Cullen D."/>
            <person name="Cullen D."/>
            <person name="Gathman A."/>
            <person name="Goodell B."/>
            <person name="Henrissat B."/>
            <person name="Ihrmark K."/>
            <person name="Kauserud H."/>
            <person name="Kohler A."/>
            <person name="LaButti K."/>
            <person name="Lapidus A."/>
            <person name="Lavin J.L."/>
            <person name="Lee Y.-H."/>
            <person name="Lindquist E."/>
            <person name="Lilly W."/>
            <person name="Lucas S."/>
            <person name="Morin E."/>
            <person name="Murat C."/>
            <person name="Oguiza J.A."/>
            <person name="Park J."/>
            <person name="Pisabarro A.G."/>
            <person name="Riley R."/>
            <person name="Rosling A."/>
            <person name="Salamov A."/>
            <person name="Schmidt O."/>
            <person name="Schmutz J."/>
            <person name="Skrede I."/>
            <person name="Stenlid J."/>
            <person name="Wiebenga A."/>
            <person name="Xie X."/>
            <person name="Kues U."/>
            <person name="Hibbett D.S."/>
            <person name="Hoffmeister D."/>
            <person name="Hogberg N."/>
            <person name="Martin F."/>
            <person name="Grigoriev I.V."/>
            <person name="Watkinson S.C."/>
        </authorList>
    </citation>
    <scope>NUCLEOTIDE SEQUENCE</scope>
    <source>
        <strain evidence="4">S7.9</strain>
    </source>
</reference>
<evidence type="ECO:0000256" key="1">
    <source>
        <dbReference type="ARBA" id="ARBA00007119"/>
    </source>
</evidence>
<dbReference type="PANTHER" id="PTHR28657">
    <property type="entry name" value="INDOLEAMINE 2,3-DIOXYGENASE"/>
    <property type="match status" value="1"/>
</dbReference>
<dbReference type="EMBL" id="GL945442">
    <property type="protein sequence ID" value="EGO20073.1"/>
    <property type="molecule type" value="Genomic_DNA"/>
</dbReference>
<dbReference type="GO" id="GO:0019441">
    <property type="term" value="P:L-tryptophan catabolic process to kynurenine"/>
    <property type="evidence" value="ECO:0007669"/>
    <property type="project" value="InterPro"/>
</dbReference>
<dbReference type="InterPro" id="IPR000898">
    <property type="entry name" value="Indolamine_dOase"/>
</dbReference>
<dbReference type="RefSeq" id="XP_007323508.1">
    <property type="nucleotide sequence ID" value="XM_007323446.1"/>
</dbReference>
<dbReference type="GO" id="GO:0033754">
    <property type="term" value="F:indoleamine 2,3-dioxygenase activity"/>
    <property type="evidence" value="ECO:0007669"/>
    <property type="project" value="TreeGrafter"/>
</dbReference>
<dbReference type="OrthoDB" id="4662583at2759"/>
<dbReference type="Gene3D" id="1.20.58.480">
    <property type="match status" value="1"/>
</dbReference>
<dbReference type="InterPro" id="IPR037217">
    <property type="entry name" value="Trp/Indoleamine_2_3_dOase-like"/>
</dbReference>
<dbReference type="Proteomes" id="UP000008064">
    <property type="component" value="Unassembled WGS sequence"/>
</dbReference>
<dbReference type="HOGENOM" id="CLU_037866_0_0_1"/>
<dbReference type="GO" id="GO:0034354">
    <property type="term" value="P:'de novo' NAD+ biosynthetic process from L-tryptophan"/>
    <property type="evidence" value="ECO:0007669"/>
    <property type="project" value="TreeGrafter"/>
</dbReference>
<proteinExistence type="inferred from homology"/>
<dbReference type="GeneID" id="18815807"/>
<evidence type="ECO:0000256" key="3">
    <source>
        <dbReference type="ARBA" id="ARBA00023004"/>
    </source>
</evidence>
<evidence type="ECO:0000313" key="4">
    <source>
        <dbReference type="EMBL" id="EGO20073.1"/>
    </source>
</evidence>
<dbReference type="GO" id="GO:0005737">
    <property type="term" value="C:cytoplasm"/>
    <property type="evidence" value="ECO:0007669"/>
    <property type="project" value="TreeGrafter"/>
</dbReference>